<evidence type="ECO:0000313" key="3">
    <source>
        <dbReference type="EMBL" id="MBF6302897.1"/>
    </source>
</evidence>
<proteinExistence type="predicted"/>
<dbReference type="Gene3D" id="2.40.50.140">
    <property type="entry name" value="Nucleic acid-binding proteins"/>
    <property type="match status" value="1"/>
</dbReference>
<feature type="domain" description="DNA ligase ATP-dependent C-terminal" evidence="2">
    <location>
        <begin position="4"/>
        <end position="95"/>
    </location>
</feature>
<keyword evidence="4" id="KW-1185">Reference proteome</keyword>
<dbReference type="EMBL" id="JADLQX010000073">
    <property type="protein sequence ID" value="MBF6302897.1"/>
    <property type="molecule type" value="Genomic_DNA"/>
</dbReference>
<gene>
    <name evidence="3" type="ORF">IU459_36080</name>
</gene>
<dbReference type="Pfam" id="PF04679">
    <property type="entry name" value="DNA_ligase_A_C"/>
    <property type="match status" value="1"/>
</dbReference>
<evidence type="ECO:0000256" key="1">
    <source>
        <dbReference type="ARBA" id="ARBA00012727"/>
    </source>
</evidence>
<comment type="caution">
    <text evidence="3">The sequence shown here is derived from an EMBL/GenBank/DDBJ whole genome shotgun (WGS) entry which is preliminary data.</text>
</comment>
<dbReference type="Proteomes" id="UP000702209">
    <property type="component" value="Unassembled WGS sequence"/>
</dbReference>
<dbReference type="EC" id="6.5.1.1" evidence="1"/>
<accession>A0ABS0D4G9</accession>
<dbReference type="CDD" id="cd07971">
    <property type="entry name" value="OBF_DNA_ligase_LigD"/>
    <property type="match status" value="1"/>
</dbReference>
<dbReference type="RefSeq" id="WP_195134075.1">
    <property type="nucleotide sequence ID" value="NZ_JADLQX010000073.1"/>
</dbReference>
<organism evidence="3 4">
    <name type="scientific">Nocardia amamiensis</name>
    <dbReference type="NCBI Taxonomy" id="404578"/>
    <lineage>
        <taxon>Bacteria</taxon>
        <taxon>Bacillati</taxon>
        <taxon>Actinomycetota</taxon>
        <taxon>Actinomycetes</taxon>
        <taxon>Mycobacteriales</taxon>
        <taxon>Nocardiaceae</taxon>
        <taxon>Nocardia</taxon>
    </lineage>
</organism>
<dbReference type="SUPFAM" id="SSF50249">
    <property type="entry name" value="Nucleic acid-binding proteins"/>
    <property type="match status" value="1"/>
</dbReference>
<evidence type="ECO:0000259" key="2">
    <source>
        <dbReference type="Pfam" id="PF04679"/>
    </source>
</evidence>
<protein>
    <recommendedName>
        <fullName evidence="1">DNA ligase (ATP)</fullName>
        <ecNumber evidence="1">6.5.1.1</ecNumber>
    </recommendedName>
</protein>
<sequence>MTAASFGSLVLAARAPTGWVYLGNVGTGFTAAARRQLRQRLDTLAVGVSPFESAPQRRELRAARWVRAELVATIEYREYTGAGLRHPSWRGLRNDISPEDVRLPE</sequence>
<reference evidence="3 4" key="1">
    <citation type="submission" date="2020-10" db="EMBL/GenBank/DDBJ databases">
        <title>Identification of Nocardia species via Next-generation sequencing and recognition of intraspecies genetic diversity.</title>
        <authorList>
            <person name="Li P."/>
            <person name="Li P."/>
            <person name="Lu B."/>
        </authorList>
    </citation>
    <scope>NUCLEOTIDE SEQUENCE [LARGE SCALE GENOMIC DNA]</scope>
    <source>
        <strain evidence="3 4">BJ06-0157</strain>
    </source>
</reference>
<evidence type="ECO:0000313" key="4">
    <source>
        <dbReference type="Proteomes" id="UP000702209"/>
    </source>
</evidence>
<name>A0ABS0D4G9_9NOCA</name>
<dbReference type="InterPro" id="IPR012340">
    <property type="entry name" value="NA-bd_OB-fold"/>
</dbReference>
<dbReference type="InterPro" id="IPR012309">
    <property type="entry name" value="DNA_ligase_ATP-dep_C"/>
</dbReference>